<keyword evidence="1" id="KW-0808">Transferase</keyword>
<reference evidence="1 2" key="1">
    <citation type="submission" date="2017-02" db="EMBL/GenBank/DDBJ databases">
        <authorList>
            <person name="Peterson S.W."/>
        </authorList>
    </citation>
    <scope>NUCLEOTIDE SEQUENCE [LARGE SCALE GENOMIC DNA]</scope>
    <source>
        <strain evidence="1 2">ATCC 700135</strain>
    </source>
</reference>
<proteinExistence type="predicted"/>
<dbReference type="Proteomes" id="UP000189956">
    <property type="component" value="Unassembled WGS sequence"/>
</dbReference>
<evidence type="ECO:0000313" key="2">
    <source>
        <dbReference type="Proteomes" id="UP000189956"/>
    </source>
</evidence>
<sequence length="335" mass="37882">MAKKETENGQKAVINIFQHFQLLADNLAPRFSSLIYPAGRWIHRSGKGLADFGYKQINDARLARLHFYPDSTDIFQDVGIADGLSIVFKDRAKSKGGFIYAYTKAGETIEVQMSNPGEVLMALDPMAEKISQKIQTFVRDRFNYIFNSVLPRSLFSIESDFVENNPTLVRPYKEGENLSNDEIKLFTNDKAGKAGRATWYVTNKNVIKTGGEQLSRWKVVVSSANAGGQKRSNQIAVLDNRSAFGRSRVALKTFETESEARNFYVYCQTDFIRYAFLLTDEALTSLGKLVPDLLDYTDDNGLIDYTQDVNAQLYNIFGIDEEMQAIIKHALQERN</sequence>
<dbReference type="AlphaFoldDB" id="A0A1T4KXX2"/>
<dbReference type="GO" id="GO:0032259">
    <property type="term" value="P:methylation"/>
    <property type="evidence" value="ECO:0007669"/>
    <property type="project" value="UniProtKB-KW"/>
</dbReference>
<evidence type="ECO:0000313" key="1">
    <source>
        <dbReference type="EMBL" id="SJZ47231.1"/>
    </source>
</evidence>
<name>A0A1T4KXX2_PORCN</name>
<organism evidence="1 2">
    <name type="scientific">Porphyromonas cangingivalis</name>
    <dbReference type="NCBI Taxonomy" id="36874"/>
    <lineage>
        <taxon>Bacteria</taxon>
        <taxon>Pseudomonadati</taxon>
        <taxon>Bacteroidota</taxon>
        <taxon>Bacteroidia</taxon>
        <taxon>Bacteroidales</taxon>
        <taxon>Porphyromonadaceae</taxon>
        <taxon>Porphyromonas</taxon>
    </lineage>
</organism>
<gene>
    <name evidence="1" type="ORF">SAMN02745205_00906</name>
</gene>
<dbReference type="EMBL" id="FUWL01000006">
    <property type="protein sequence ID" value="SJZ47231.1"/>
    <property type="molecule type" value="Genomic_DNA"/>
</dbReference>
<protein>
    <submittedName>
        <fullName evidence="1">Eco57I restriction-modification methylase</fullName>
    </submittedName>
</protein>
<dbReference type="GO" id="GO:0008168">
    <property type="term" value="F:methyltransferase activity"/>
    <property type="evidence" value="ECO:0007669"/>
    <property type="project" value="UniProtKB-KW"/>
</dbReference>
<accession>A0A1T4KXX2</accession>
<keyword evidence="1" id="KW-0489">Methyltransferase</keyword>